<dbReference type="SUPFAM" id="SSF46785">
    <property type="entry name" value="Winged helix' DNA-binding domain"/>
    <property type="match status" value="1"/>
</dbReference>
<evidence type="ECO:0000313" key="3">
    <source>
        <dbReference type="Proteomes" id="UP000579605"/>
    </source>
</evidence>
<dbReference type="AlphaFoldDB" id="A0A852Z7X3"/>
<name>A0A852Z7X3_9ACTN</name>
<dbReference type="SMART" id="SM00347">
    <property type="entry name" value="HTH_MARR"/>
    <property type="match status" value="1"/>
</dbReference>
<keyword evidence="3" id="KW-1185">Reference proteome</keyword>
<sequence>MPSPGVQASSLIVRLARELRTALDQRFAAFGLTSQQAGLLVHVFTGQSSPRRLADLLGTDTAGITRLVDRLEAKGLVRRAPDPADRRAVVVELTTAGRALIPELPPVFEAVATELTHGVDAGDAAELLRAMLTNLKSAE</sequence>
<feature type="domain" description="HTH marR-type" evidence="1">
    <location>
        <begin position="5"/>
        <end position="137"/>
    </location>
</feature>
<evidence type="ECO:0000313" key="2">
    <source>
        <dbReference type="EMBL" id="NYH87738.1"/>
    </source>
</evidence>
<dbReference type="GO" id="GO:0003677">
    <property type="term" value="F:DNA binding"/>
    <property type="evidence" value="ECO:0007669"/>
    <property type="project" value="UniProtKB-KW"/>
</dbReference>
<reference evidence="2 3" key="1">
    <citation type="submission" date="2020-07" db="EMBL/GenBank/DDBJ databases">
        <title>Sequencing the genomes of 1000 actinobacteria strains.</title>
        <authorList>
            <person name="Klenk H.-P."/>
        </authorList>
    </citation>
    <scope>NUCLEOTIDE SEQUENCE [LARGE SCALE GENOMIC DNA]</scope>
    <source>
        <strain evidence="2 3">DSM 18448</strain>
    </source>
</reference>
<evidence type="ECO:0000259" key="1">
    <source>
        <dbReference type="PROSITE" id="PS50995"/>
    </source>
</evidence>
<dbReference type="InterPro" id="IPR036388">
    <property type="entry name" value="WH-like_DNA-bd_sf"/>
</dbReference>
<dbReference type="Pfam" id="PF12802">
    <property type="entry name" value="MarR_2"/>
    <property type="match status" value="1"/>
</dbReference>
<dbReference type="PANTHER" id="PTHR33164">
    <property type="entry name" value="TRANSCRIPTIONAL REGULATOR, MARR FAMILY"/>
    <property type="match status" value="1"/>
</dbReference>
<dbReference type="InterPro" id="IPR036390">
    <property type="entry name" value="WH_DNA-bd_sf"/>
</dbReference>
<dbReference type="PROSITE" id="PS50995">
    <property type="entry name" value="HTH_MARR_2"/>
    <property type="match status" value="1"/>
</dbReference>
<dbReference type="PANTHER" id="PTHR33164:SF43">
    <property type="entry name" value="HTH-TYPE TRANSCRIPTIONAL REPRESSOR YETL"/>
    <property type="match status" value="1"/>
</dbReference>
<dbReference type="PRINTS" id="PR00598">
    <property type="entry name" value="HTHMARR"/>
</dbReference>
<dbReference type="RefSeq" id="WP_179785756.1">
    <property type="nucleotide sequence ID" value="NZ_BAAARR010000034.1"/>
</dbReference>
<protein>
    <submittedName>
        <fullName evidence="2">DNA-binding MarR family transcriptional regulator</fullName>
    </submittedName>
</protein>
<dbReference type="Proteomes" id="UP000579605">
    <property type="component" value="Unassembled WGS sequence"/>
</dbReference>
<dbReference type="EMBL" id="JACBZH010000001">
    <property type="protein sequence ID" value="NYH87738.1"/>
    <property type="molecule type" value="Genomic_DNA"/>
</dbReference>
<keyword evidence="2" id="KW-0238">DNA-binding</keyword>
<dbReference type="Gene3D" id="1.10.10.10">
    <property type="entry name" value="Winged helix-like DNA-binding domain superfamily/Winged helix DNA-binding domain"/>
    <property type="match status" value="1"/>
</dbReference>
<comment type="caution">
    <text evidence="2">The sequence shown here is derived from an EMBL/GenBank/DDBJ whole genome shotgun (WGS) entry which is preliminary data.</text>
</comment>
<dbReference type="InterPro" id="IPR039422">
    <property type="entry name" value="MarR/SlyA-like"/>
</dbReference>
<organism evidence="2 3">
    <name type="scientific">Actinopolymorpha rutila</name>
    <dbReference type="NCBI Taxonomy" id="446787"/>
    <lineage>
        <taxon>Bacteria</taxon>
        <taxon>Bacillati</taxon>
        <taxon>Actinomycetota</taxon>
        <taxon>Actinomycetes</taxon>
        <taxon>Propionibacteriales</taxon>
        <taxon>Actinopolymorphaceae</taxon>
        <taxon>Actinopolymorpha</taxon>
    </lineage>
</organism>
<gene>
    <name evidence="2" type="ORF">F4554_000376</name>
</gene>
<proteinExistence type="predicted"/>
<dbReference type="InterPro" id="IPR000835">
    <property type="entry name" value="HTH_MarR-typ"/>
</dbReference>
<dbReference type="GO" id="GO:0006950">
    <property type="term" value="P:response to stress"/>
    <property type="evidence" value="ECO:0007669"/>
    <property type="project" value="TreeGrafter"/>
</dbReference>
<dbReference type="GO" id="GO:0003700">
    <property type="term" value="F:DNA-binding transcription factor activity"/>
    <property type="evidence" value="ECO:0007669"/>
    <property type="project" value="InterPro"/>
</dbReference>
<accession>A0A852Z7X3</accession>